<dbReference type="AlphaFoldDB" id="A0A2C9TZI6"/>
<dbReference type="InterPro" id="IPR006868">
    <property type="entry name" value="DUF630"/>
</dbReference>
<dbReference type="InterPro" id="IPR006867">
    <property type="entry name" value="DUF632"/>
</dbReference>
<feature type="compositionally biased region" description="Low complexity" evidence="1">
    <location>
        <begin position="79"/>
        <end position="94"/>
    </location>
</feature>
<accession>A0A2C9TZI6</accession>
<dbReference type="PANTHER" id="PTHR21450">
    <property type="entry name" value="PROTEIN ALTERED PHOSPHATE STARVATION RESPONSE 1"/>
    <property type="match status" value="1"/>
</dbReference>
<reference evidence="4" key="1">
    <citation type="submission" date="2016-02" db="EMBL/GenBank/DDBJ databases">
        <title>WGS assembly of Manihot esculenta.</title>
        <authorList>
            <person name="Bredeson J.V."/>
            <person name="Prochnik S.E."/>
            <person name="Lyons J.B."/>
            <person name="Schmutz J."/>
            <person name="Grimwood J."/>
            <person name="Vrebalov J."/>
            <person name="Bart R.S."/>
            <person name="Amuge T."/>
            <person name="Ferguson M.E."/>
            <person name="Green R."/>
            <person name="Putnam N."/>
            <person name="Stites J."/>
            <person name="Rounsley S."/>
            <person name="Rokhsar D.S."/>
        </authorList>
    </citation>
    <scope>NUCLEOTIDE SEQUENCE [LARGE SCALE GENOMIC DNA]</scope>
    <source>
        <tissue evidence="4">Leaf</tissue>
    </source>
</reference>
<evidence type="ECO:0000259" key="3">
    <source>
        <dbReference type="Pfam" id="PF04783"/>
    </source>
</evidence>
<feature type="domain" description="DUF632" evidence="2">
    <location>
        <begin position="274"/>
        <end position="576"/>
    </location>
</feature>
<dbReference type="PANTHER" id="PTHR21450:SF19">
    <property type="entry name" value="F5M15.15"/>
    <property type="match status" value="1"/>
</dbReference>
<evidence type="ECO:0000256" key="1">
    <source>
        <dbReference type="SAM" id="MobiDB-lite"/>
    </source>
</evidence>
<proteinExistence type="predicted"/>
<evidence type="ECO:0000259" key="2">
    <source>
        <dbReference type="Pfam" id="PF04782"/>
    </source>
</evidence>
<dbReference type="Pfam" id="PF04782">
    <property type="entry name" value="DUF632"/>
    <property type="match status" value="1"/>
</dbReference>
<feature type="region of interest" description="Disordered" evidence="1">
    <location>
        <begin position="161"/>
        <end position="181"/>
    </location>
</feature>
<gene>
    <name evidence="4" type="ORF">MANES_18G006200</name>
</gene>
<name>A0A2C9TZI6_MANES</name>
<protein>
    <recommendedName>
        <fullName evidence="5">DUF632 domain-containing protein</fullName>
    </recommendedName>
</protein>
<evidence type="ECO:0008006" key="5">
    <source>
        <dbReference type="Google" id="ProtNLM"/>
    </source>
</evidence>
<dbReference type="EMBL" id="CM004404">
    <property type="protein sequence ID" value="OAY22536.1"/>
    <property type="molecule type" value="Genomic_DNA"/>
</dbReference>
<organism evidence="4">
    <name type="scientific">Manihot esculenta</name>
    <name type="common">Cassava</name>
    <name type="synonym">Jatropha manihot</name>
    <dbReference type="NCBI Taxonomy" id="3983"/>
    <lineage>
        <taxon>Eukaryota</taxon>
        <taxon>Viridiplantae</taxon>
        <taxon>Streptophyta</taxon>
        <taxon>Embryophyta</taxon>
        <taxon>Tracheophyta</taxon>
        <taxon>Spermatophyta</taxon>
        <taxon>Magnoliopsida</taxon>
        <taxon>eudicotyledons</taxon>
        <taxon>Gunneridae</taxon>
        <taxon>Pentapetalae</taxon>
        <taxon>rosids</taxon>
        <taxon>fabids</taxon>
        <taxon>Malpighiales</taxon>
        <taxon>Euphorbiaceae</taxon>
        <taxon>Crotonoideae</taxon>
        <taxon>Manihoteae</taxon>
        <taxon>Manihot</taxon>
    </lineage>
</organism>
<feature type="region of interest" description="Disordered" evidence="1">
    <location>
        <begin position="67"/>
        <end position="108"/>
    </location>
</feature>
<dbReference type="Pfam" id="PF04783">
    <property type="entry name" value="DUF630"/>
    <property type="match status" value="1"/>
</dbReference>
<evidence type="ECO:0000313" key="4">
    <source>
        <dbReference type="EMBL" id="OAY22536.1"/>
    </source>
</evidence>
<feature type="domain" description="DUF630" evidence="3">
    <location>
        <begin position="1"/>
        <end position="57"/>
    </location>
</feature>
<dbReference type="STRING" id="3983.A0A2C9TZI6"/>
<sequence>MGCSPSRIDHLPAVSLCQARCKFLEEALYQSYALADAHVAYMHSLKALGPSLCRFFGQNLYNNNNHSNADSAVAKPDPSKSSLSPGHYPSSSNSEPHLDFPSDSEDEEFKDTDFDLLHRIHPNDFDRQTPTPSRLYSYSYSDHNKYEYYTNSVGLFRSRESPYAASSPDGGSSWKTPSPPPSGSTWEFLNLFDTYERYELSVKDKQGLHELKGELENKVREDSVNLAGDEKQRKTILKVESDVKLYEVHVVHTNVVSEKEKIDFVESKKQNTTEVMRELEALFERASDSGNQLLKILDTGKFRCYHKTSIYQGVSSKMLRAFPPSLLVIHSTNTESSSTEKIGSVGLGFDEDLAVISLNLSSTLKKLCMWEKKTMMKSRNYRQIKNIGKKGADANEVDSAQTLVRALSTKIKVAIQVIDRTSITISKLRDEEMWPLMSELIQKLLEMWKAMLECHRHQSQAVLEARGLDAILSNGKFSEIHLEAGIQLKIELQNCNLSFSNWISAQKGYVKALNDWILKCLPYEPEEMPDETEPFSSGKAGVPPVFAFFNQWSHAIGAVSEMEVINSMYGLFMSINQLVERHYKHLQQRLTADKDLKNRIKILQREERRMQKVLQAQGKKMLLASRNTRGTPGGALHQSKMTNNNSIQSCLKKMFTAIERCSANSVQVYQELHVRVEECSLTRGGKPEDP</sequence>